<name>A0A7G7G569_9BACT</name>
<proteinExistence type="predicted"/>
<evidence type="ECO:0000313" key="2">
    <source>
        <dbReference type="EMBL" id="QNF32303.1"/>
    </source>
</evidence>
<dbReference type="Proteomes" id="UP000515237">
    <property type="component" value="Chromosome"/>
</dbReference>
<dbReference type="EMBL" id="CP055156">
    <property type="protein sequence ID" value="QNF32303.1"/>
    <property type="molecule type" value="Genomic_DNA"/>
</dbReference>
<accession>A0A7G7G569</accession>
<dbReference type="RefSeq" id="WP_185273083.1">
    <property type="nucleotide sequence ID" value="NZ_CP055156.1"/>
</dbReference>
<keyword evidence="3" id="KW-1185">Reference proteome</keyword>
<reference evidence="2 3" key="1">
    <citation type="journal article" date="2018" name="Int. J. Syst. Evol. Microbiol.">
        <title>Adhaeribacter swui sp. nov., isolated from wet mud.</title>
        <authorList>
            <person name="Kim D.U."/>
            <person name="Kim K.W."/>
            <person name="Kang M.S."/>
            <person name="Kim J.Y."/>
            <person name="Jang J.H."/>
            <person name="Kim M.K."/>
        </authorList>
    </citation>
    <scope>NUCLEOTIDE SEQUENCE [LARGE SCALE GENOMIC DNA]</scope>
    <source>
        <strain evidence="2 3">KCTC 52873</strain>
    </source>
</reference>
<dbReference type="KEGG" id="aswu:HUW51_06005"/>
<feature type="domain" description="Secretion system C-terminal sorting" evidence="1">
    <location>
        <begin position="119"/>
        <end position="194"/>
    </location>
</feature>
<gene>
    <name evidence="2" type="ORF">HUW51_06005</name>
</gene>
<organism evidence="2 3">
    <name type="scientific">Adhaeribacter swui</name>
    <dbReference type="NCBI Taxonomy" id="2086471"/>
    <lineage>
        <taxon>Bacteria</taxon>
        <taxon>Pseudomonadati</taxon>
        <taxon>Bacteroidota</taxon>
        <taxon>Cytophagia</taxon>
        <taxon>Cytophagales</taxon>
        <taxon>Hymenobacteraceae</taxon>
        <taxon>Adhaeribacter</taxon>
    </lineage>
</organism>
<dbReference type="AlphaFoldDB" id="A0A7G7G569"/>
<protein>
    <submittedName>
        <fullName evidence="2">T9SS type A sorting domain-containing protein</fullName>
    </submittedName>
</protein>
<dbReference type="Pfam" id="PF18962">
    <property type="entry name" value="Por_Secre_tail"/>
    <property type="match status" value="1"/>
</dbReference>
<dbReference type="PROSITE" id="PS51257">
    <property type="entry name" value="PROKAR_LIPOPROTEIN"/>
    <property type="match status" value="1"/>
</dbReference>
<sequence>MNTFTKIGIVILMVGSCLAGHASKRAFDDVPKNGHSAANIAIWKSNTTETATAAIYDSWSHFGLTNFTSYLLKPFASKKFVHYTATTAANTQLLGVGPVQNGISPDNGKPKMLPTLSAFPNPSKGRFTISLTQTAGDIYKIKISNTIGKVIQTITLGDHTNVADISIDLSDKPAGVYFYSLLINDKMVETKRLILQQ</sequence>
<evidence type="ECO:0000313" key="3">
    <source>
        <dbReference type="Proteomes" id="UP000515237"/>
    </source>
</evidence>
<evidence type="ECO:0000259" key="1">
    <source>
        <dbReference type="Pfam" id="PF18962"/>
    </source>
</evidence>
<dbReference type="NCBIfam" id="TIGR04183">
    <property type="entry name" value="Por_Secre_tail"/>
    <property type="match status" value="1"/>
</dbReference>
<dbReference type="InterPro" id="IPR026444">
    <property type="entry name" value="Secre_tail"/>
</dbReference>